<dbReference type="GO" id="GO:1901264">
    <property type="term" value="P:carbohydrate derivative transport"/>
    <property type="evidence" value="ECO:0007669"/>
    <property type="project" value="TreeGrafter"/>
</dbReference>
<proteinExistence type="predicted"/>
<feature type="domain" description="PTS EIIC type-3" evidence="10">
    <location>
        <begin position="8"/>
        <end position="421"/>
    </location>
</feature>
<evidence type="ECO:0000256" key="5">
    <source>
        <dbReference type="ARBA" id="ARBA00022692"/>
    </source>
</evidence>
<dbReference type="InterPro" id="IPR004796">
    <property type="entry name" value="PTS_IIC_cello"/>
</dbReference>
<feature type="transmembrane region" description="Helical" evidence="9">
    <location>
        <begin position="232"/>
        <end position="251"/>
    </location>
</feature>
<evidence type="ECO:0000313" key="12">
    <source>
        <dbReference type="Proteomes" id="UP000307201"/>
    </source>
</evidence>
<keyword evidence="4 8" id="KW-0762">Sugar transport</keyword>
<feature type="transmembrane region" description="Helical" evidence="9">
    <location>
        <begin position="354"/>
        <end position="376"/>
    </location>
</feature>
<dbReference type="AlphaFoldDB" id="A0A5R9BXH6"/>
<keyword evidence="6 9" id="KW-1133">Transmembrane helix</keyword>
<feature type="transmembrane region" description="Helical" evidence="9">
    <location>
        <begin position="72"/>
        <end position="94"/>
    </location>
</feature>
<comment type="function">
    <text evidence="8">The phosphoenolpyruvate-dependent sugar phosphotransferase system (PTS), a major carbohydrate active -transport system, catalyzes the phosphorylation of incoming sugar substrates concomitant with their translocation across the cell membrane.</text>
</comment>
<dbReference type="Proteomes" id="UP000307201">
    <property type="component" value="Unassembled WGS sequence"/>
</dbReference>
<dbReference type="Pfam" id="PF02378">
    <property type="entry name" value="PTS_EIIC"/>
    <property type="match status" value="1"/>
</dbReference>
<accession>A0A5R9BXH6</accession>
<sequence>MFNEENKFVQHLLSGANKFANQRHISAVKDGFIELIPLTIVASFWVLINNMLLNPDQGLLRFIPNIAAYAEIGNFVYNGTLGVLAILIAFTTGSRLAKSYGLDGTVGGYTGVTSFITLLPSTVMITTTEGETVEAAAVLTQGLTSATGMFLAIIASLVGVTLLSKCMSYDKIKIKMPDSVPPTIAKSFNVLIPIFIVTLILAFIQFIIVMLFETSIPDLITTFFQAPLVGSIQSLPGVLLYVFLSNLLWIFGLHGTSILGSIGEPIMLTSLQQNIDALNAGNELPNIVTKPFIDAFGWMGGGGNLICLVIAILIVSKREDYRTLTKVGIIPSLFNISEPMMFGLPVVFNPLLGLPLIIVPTVTISIAYIATSLNLISRTAVMIPWTTPPILSSFLATSGDYRAVILQMLLIVLGTFIYMPFVRMTNKANI</sequence>
<evidence type="ECO:0000256" key="7">
    <source>
        <dbReference type="ARBA" id="ARBA00023136"/>
    </source>
</evidence>
<evidence type="ECO:0000256" key="8">
    <source>
        <dbReference type="PIRNR" id="PIRNR006351"/>
    </source>
</evidence>
<dbReference type="InterPro" id="IPR004501">
    <property type="entry name" value="PTS_EIIC_3"/>
</dbReference>
<keyword evidence="2 8" id="KW-0813">Transport</keyword>
<reference evidence="11 12" key="1">
    <citation type="submission" date="2019-05" db="EMBL/GenBank/DDBJ databases">
        <title>The metagenome of a microbial culture collection derived from dairy environment covers the genomic content of the human microbiome.</title>
        <authorList>
            <person name="Roder T."/>
            <person name="Wuthrich D."/>
            <person name="Sattari Z."/>
            <person name="Von Ah U."/>
            <person name="Bar C."/>
            <person name="Ronchi F."/>
            <person name="Macpherson A.J."/>
            <person name="Ganal-Vonarburg S.C."/>
            <person name="Bruggmann R."/>
            <person name="Vergeres G."/>
        </authorList>
    </citation>
    <scope>NUCLEOTIDE SEQUENCE [LARGE SCALE GENOMIC DNA]</scope>
    <source>
        <strain evidence="11 12">FAM 24235</strain>
    </source>
</reference>
<dbReference type="NCBIfam" id="TIGR00410">
    <property type="entry name" value="lacE"/>
    <property type="match status" value="1"/>
</dbReference>
<name>A0A5R9BXH6_9LACT</name>
<dbReference type="PIRSF" id="PIRSF006351">
    <property type="entry name" value="PTS_EIIC-Cellobiose"/>
    <property type="match status" value="1"/>
</dbReference>
<keyword evidence="7 8" id="KW-0472">Membrane</keyword>
<evidence type="ECO:0000256" key="2">
    <source>
        <dbReference type="ARBA" id="ARBA00022448"/>
    </source>
</evidence>
<feature type="transmembrane region" description="Helical" evidence="9">
    <location>
        <begin position="146"/>
        <end position="167"/>
    </location>
</feature>
<comment type="subcellular location">
    <subcellularLocation>
        <location evidence="1">Cell membrane</location>
        <topology evidence="1">Multi-pass membrane protein</topology>
    </subcellularLocation>
</comment>
<evidence type="ECO:0000259" key="10">
    <source>
        <dbReference type="PROSITE" id="PS51105"/>
    </source>
</evidence>
<dbReference type="OrthoDB" id="1550290at2"/>
<dbReference type="GO" id="GO:0009401">
    <property type="term" value="P:phosphoenolpyruvate-dependent sugar phosphotransferase system"/>
    <property type="evidence" value="ECO:0007669"/>
    <property type="project" value="InterPro"/>
</dbReference>
<gene>
    <name evidence="11" type="ORF">FEZ48_13400</name>
</gene>
<evidence type="ECO:0000256" key="3">
    <source>
        <dbReference type="ARBA" id="ARBA00022475"/>
    </source>
</evidence>
<evidence type="ECO:0000256" key="1">
    <source>
        <dbReference type="ARBA" id="ARBA00004651"/>
    </source>
</evidence>
<evidence type="ECO:0000256" key="4">
    <source>
        <dbReference type="ARBA" id="ARBA00022597"/>
    </source>
</evidence>
<feature type="transmembrane region" description="Helical" evidence="9">
    <location>
        <begin position="403"/>
        <end position="421"/>
    </location>
</feature>
<evidence type="ECO:0000256" key="6">
    <source>
        <dbReference type="ARBA" id="ARBA00022989"/>
    </source>
</evidence>
<keyword evidence="5 9" id="KW-0812">Transmembrane</keyword>
<dbReference type="InterPro" id="IPR051088">
    <property type="entry name" value="PTS_Sugar-EIIC/EIIB"/>
</dbReference>
<dbReference type="PANTHER" id="PTHR33989">
    <property type="match status" value="1"/>
</dbReference>
<dbReference type="GO" id="GO:0005886">
    <property type="term" value="C:plasma membrane"/>
    <property type="evidence" value="ECO:0007669"/>
    <property type="project" value="UniProtKB-SubCell"/>
</dbReference>
<feature type="transmembrane region" description="Helical" evidence="9">
    <location>
        <begin position="188"/>
        <end position="212"/>
    </location>
</feature>
<dbReference type="EMBL" id="VBTE01000069">
    <property type="protein sequence ID" value="TLQ04711.1"/>
    <property type="molecule type" value="Genomic_DNA"/>
</dbReference>
<dbReference type="PROSITE" id="PS51105">
    <property type="entry name" value="PTS_EIIC_TYPE_3"/>
    <property type="match status" value="1"/>
</dbReference>
<dbReference type="PANTHER" id="PTHR33989:SF10">
    <property type="entry name" value="PERMEASE IIC COMPONENT"/>
    <property type="match status" value="1"/>
</dbReference>
<feature type="transmembrane region" description="Helical" evidence="9">
    <location>
        <begin position="32"/>
        <end position="52"/>
    </location>
</feature>
<dbReference type="RefSeq" id="WP_138473160.1">
    <property type="nucleotide sequence ID" value="NZ_VBTE01000069.1"/>
</dbReference>
<evidence type="ECO:0000256" key="9">
    <source>
        <dbReference type="SAM" id="Phobius"/>
    </source>
</evidence>
<keyword evidence="3 8" id="KW-1003">Cell membrane</keyword>
<evidence type="ECO:0000313" key="11">
    <source>
        <dbReference type="EMBL" id="TLQ04711.1"/>
    </source>
</evidence>
<feature type="transmembrane region" description="Helical" evidence="9">
    <location>
        <begin position="106"/>
        <end position="126"/>
    </location>
</feature>
<protein>
    <recommendedName>
        <fullName evidence="8">Permease IIC component</fullName>
    </recommendedName>
</protein>
<organism evidence="11 12">
    <name type="scientific">Marinilactibacillus psychrotolerans</name>
    <dbReference type="NCBI Taxonomy" id="191770"/>
    <lineage>
        <taxon>Bacteria</taxon>
        <taxon>Bacillati</taxon>
        <taxon>Bacillota</taxon>
        <taxon>Bacilli</taxon>
        <taxon>Lactobacillales</taxon>
        <taxon>Carnobacteriaceae</taxon>
        <taxon>Marinilactibacillus</taxon>
    </lineage>
</organism>
<dbReference type="InterPro" id="IPR003352">
    <property type="entry name" value="PTS_EIIC"/>
</dbReference>
<comment type="caution">
    <text evidence="11">The sequence shown here is derived from an EMBL/GenBank/DDBJ whole genome shotgun (WGS) entry which is preliminary data.</text>
</comment>
<feature type="transmembrane region" description="Helical" evidence="9">
    <location>
        <begin position="295"/>
        <end position="315"/>
    </location>
</feature>
<dbReference type="GO" id="GO:0008982">
    <property type="term" value="F:protein-N(PI)-phosphohistidine-sugar phosphotransferase activity"/>
    <property type="evidence" value="ECO:0007669"/>
    <property type="project" value="UniProtKB-UniRule"/>
</dbReference>